<dbReference type="EMBL" id="JANAFB010000043">
    <property type="protein sequence ID" value="MCP3426952.1"/>
    <property type="molecule type" value="Genomic_DNA"/>
</dbReference>
<evidence type="ECO:0000313" key="9">
    <source>
        <dbReference type="EMBL" id="MCP3426952.1"/>
    </source>
</evidence>
<dbReference type="PANTHER" id="PTHR21294">
    <property type="entry name" value="ELECTRON TRANSFER FLAVOPROTEIN BETA-SUBUNIT"/>
    <property type="match status" value="1"/>
</dbReference>
<keyword evidence="10" id="KW-1185">Reference proteome</keyword>
<dbReference type="CDD" id="cd01714">
    <property type="entry name" value="ETF_beta"/>
    <property type="match status" value="1"/>
</dbReference>
<evidence type="ECO:0000256" key="5">
    <source>
        <dbReference type="ARBA" id="ARBA00022448"/>
    </source>
</evidence>
<comment type="caution">
    <text evidence="9">The sequence shown here is derived from an EMBL/GenBank/DDBJ whole genome shotgun (WGS) entry which is preliminary data.</text>
</comment>
<evidence type="ECO:0000256" key="3">
    <source>
        <dbReference type="ARBA" id="ARBA00011355"/>
    </source>
</evidence>
<dbReference type="AlphaFoldDB" id="A0A9X2KIJ2"/>
<dbReference type="SMART" id="SM00893">
    <property type="entry name" value="ETF"/>
    <property type="match status" value="1"/>
</dbReference>
<evidence type="ECO:0000256" key="7">
    <source>
        <dbReference type="ARBA" id="ARBA00025649"/>
    </source>
</evidence>
<feature type="domain" description="Electron transfer flavoprotein alpha/beta-subunit N-terminal" evidence="8">
    <location>
        <begin position="23"/>
        <end position="213"/>
    </location>
</feature>
<evidence type="ECO:0000256" key="1">
    <source>
        <dbReference type="ARBA" id="ARBA00001974"/>
    </source>
</evidence>
<dbReference type="PIRSF" id="PIRSF000090">
    <property type="entry name" value="Beta-ETF"/>
    <property type="match status" value="1"/>
</dbReference>
<dbReference type="Gene3D" id="3.40.50.620">
    <property type="entry name" value="HUPs"/>
    <property type="match status" value="1"/>
</dbReference>
<dbReference type="InterPro" id="IPR012255">
    <property type="entry name" value="ETF_b"/>
</dbReference>
<proteinExistence type="inferred from homology"/>
<dbReference type="RefSeq" id="WP_254168389.1">
    <property type="nucleotide sequence ID" value="NZ_JANAFB010000043.1"/>
</dbReference>
<organism evidence="9 10">
    <name type="scientific">Rothia santali</name>
    <dbReference type="NCBI Taxonomy" id="2949643"/>
    <lineage>
        <taxon>Bacteria</taxon>
        <taxon>Bacillati</taxon>
        <taxon>Actinomycetota</taxon>
        <taxon>Actinomycetes</taxon>
        <taxon>Micrococcales</taxon>
        <taxon>Micrococcaceae</taxon>
        <taxon>Rothia</taxon>
    </lineage>
</organism>
<dbReference type="InterPro" id="IPR014729">
    <property type="entry name" value="Rossmann-like_a/b/a_fold"/>
</dbReference>
<dbReference type="InterPro" id="IPR033948">
    <property type="entry name" value="ETF_beta_N"/>
</dbReference>
<name>A0A9X2KIJ2_9MICC</name>
<dbReference type="Pfam" id="PF01012">
    <property type="entry name" value="ETF"/>
    <property type="match status" value="1"/>
</dbReference>
<evidence type="ECO:0000256" key="4">
    <source>
        <dbReference type="ARBA" id="ARBA00016797"/>
    </source>
</evidence>
<evidence type="ECO:0000256" key="2">
    <source>
        <dbReference type="ARBA" id="ARBA00007557"/>
    </source>
</evidence>
<dbReference type="GO" id="GO:0005829">
    <property type="term" value="C:cytosol"/>
    <property type="evidence" value="ECO:0007669"/>
    <property type="project" value="TreeGrafter"/>
</dbReference>
<comment type="similarity">
    <text evidence="2">Belongs to the ETF beta-subunit/FixA family.</text>
</comment>
<comment type="function">
    <text evidence="7">The electron transfer flavoprotein serves as a specific electron acceptor for other dehydrogenases. It transfers the electrons to the main respiratory chain via ETF-ubiquinone oxidoreductase (ETF dehydrogenase).</text>
</comment>
<dbReference type="InterPro" id="IPR014730">
    <property type="entry name" value="ETF_a/b_N"/>
</dbReference>
<evidence type="ECO:0000259" key="8">
    <source>
        <dbReference type="SMART" id="SM00893"/>
    </source>
</evidence>
<dbReference type="SUPFAM" id="SSF52402">
    <property type="entry name" value="Adenine nucleotide alpha hydrolases-like"/>
    <property type="match status" value="1"/>
</dbReference>
<dbReference type="Proteomes" id="UP001139502">
    <property type="component" value="Unassembled WGS sequence"/>
</dbReference>
<accession>A0A9X2KIJ2</accession>
<sequence length="256" mass="27349">MKIVVLAKEVPDTEGTRRLDPMTGLLDRSASELTLDEINERSVVHALRYREGGNEVEIVVLSVGHDAAEASIRKLLALGADSAVVVTDPNLANADAARTSQVIAAAVKKLGPDLVISGNQSTDGRGGVVPGMVAEYLGWPVLPALDKLEINAEGVAGEAPVDGEQLSLSAEFPAVVSVTEWSAEVRFANFKGIMKAKKKPFDVWSLADLEETEPRQAAWVMVSATERPRREAGPKIIDDGSAATQLIDYLAEKKLL</sequence>
<keyword evidence="6" id="KW-0249">Electron transport</keyword>
<reference evidence="9" key="1">
    <citation type="submission" date="2022-06" db="EMBL/GenBank/DDBJ databases">
        <title>Rothia sp. isolated from sandalwood seedling.</title>
        <authorList>
            <person name="Tuikhar N."/>
            <person name="Kirdat K."/>
            <person name="Thorat V."/>
            <person name="Swetha P."/>
            <person name="Padma S."/>
            <person name="Sundararaj R."/>
            <person name="Yadav A."/>
        </authorList>
    </citation>
    <scope>NUCLEOTIDE SEQUENCE</scope>
    <source>
        <strain evidence="9">AR01</strain>
    </source>
</reference>
<dbReference type="GO" id="GO:0009055">
    <property type="term" value="F:electron transfer activity"/>
    <property type="evidence" value="ECO:0007669"/>
    <property type="project" value="InterPro"/>
</dbReference>
<protein>
    <recommendedName>
        <fullName evidence="4">Electron transfer flavoprotein subunit beta</fullName>
    </recommendedName>
</protein>
<evidence type="ECO:0000313" key="10">
    <source>
        <dbReference type="Proteomes" id="UP001139502"/>
    </source>
</evidence>
<evidence type="ECO:0000256" key="6">
    <source>
        <dbReference type="ARBA" id="ARBA00022982"/>
    </source>
</evidence>
<keyword evidence="5" id="KW-0813">Transport</keyword>
<gene>
    <name evidence="9" type="ORF">NBM05_13275</name>
</gene>
<comment type="cofactor">
    <cofactor evidence="1">
        <name>FAD</name>
        <dbReference type="ChEBI" id="CHEBI:57692"/>
    </cofactor>
</comment>
<dbReference type="PANTHER" id="PTHR21294:SF8">
    <property type="entry name" value="ELECTRON TRANSFER FLAVOPROTEIN SUBUNIT BETA"/>
    <property type="match status" value="1"/>
</dbReference>
<comment type="subunit">
    <text evidence="3">Heterodimer of an alpha and a beta subunit.</text>
</comment>